<dbReference type="InterPro" id="IPR011701">
    <property type="entry name" value="MFS"/>
</dbReference>
<feature type="transmembrane region" description="Helical" evidence="5">
    <location>
        <begin position="178"/>
        <end position="197"/>
    </location>
</feature>
<dbReference type="InterPro" id="IPR036259">
    <property type="entry name" value="MFS_trans_sf"/>
</dbReference>
<feature type="transmembrane region" description="Helical" evidence="5">
    <location>
        <begin position="16"/>
        <end position="35"/>
    </location>
</feature>
<evidence type="ECO:0000259" key="6">
    <source>
        <dbReference type="PROSITE" id="PS50850"/>
    </source>
</evidence>
<dbReference type="RefSeq" id="WP_381348369.1">
    <property type="nucleotide sequence ID" value="NZ_JBHMCY010000048.1"/>
</dbReference>
<name>A0ABV5N5R4_9ACTN</name>
<keyword evidence="2 5" id="KW-0812">Transmembrane</keyword>
<evidence type="ECO:0000256" key="2">
    <source>
        <dbReference type="ARBA" id="ARBA00022692"/>
    </source>
</evidence>
<sequence>MNGLLTPRAERVRSPWWVTVGSGLAMAVSAGPVIMSTQSLFVIPLAAETGWSRATVTAAFTFMALGQAIGTPVVGHLLDRFAFRWVVVPSWLLYCLCLTLATVVPRTLPLFYVPYFLAGFFAGGTLIPFMKAVFSWFDSKRGTAVGVTASLSALGSTLAPLLASFLLTRYGWQTTYRWLALLALVVSMVMVFGLVRVRAERSVRGRLLKEAKEDDHTVSLELPGLTVREALRGTDFWLIAVNLCLIGVAVVGLQGNIVPMVADQGISSGRAAALLTVFGLTSLLGRMLGGVLLDRFQAPHVCAAVILCPVAGMFLLNVSFAGAAVGAALIGLAFGVEIDLLPYFISRYLGMRRFGSLLGLLNAAVMLTSAFGPLAVNLGYELLGSYDAVMPFLAGVLLLCAVLVLRLGPYPYPAATGSDGVAAQDGTADAALRTGPLLTSPPAGHHPHESK</sequence>
<dbReference type="InterPro" id="IPR020846">
    <property type="entry name" value="MFS_dom"/>
</dbReference>
<dbReference type="Pfam" id="PF07690">
    <property type="entry name" value="MFS_1"/>
    <property type="match status" value="1"/>
</dbReference>
<dbReference type="CDD" id="cd17355">
    <property type="entry name" value="MFS_YcxA_like"/>
    <property type="match status" value="1"/>
</dbReference>
<keyword evidence="8" id="KW-1185">Reference proteome</keyword>
<feature type="transmembrane region" description="Helical" evidence="5">
    <location>
        <begin position="301"/>
        <end position="320"/>
    </location>
</feature>
<evidence type="ECO:0000256" key="3">
    <source>
        <dbReference type="ARBA" id="ARBA00022989"/>
    </source>
</evidence>
<evidence type="ECO:0000313" key="8">
    <source>
        <dbReference type="Proteomes" id="UP001589709"/>
    </source>
</evidence>
<evidence type="ECO:0000256" key="1">
    <source>
        <dbReference type="ARBA" id="ARBA00004651"/>
    </source>
</evidence>
<protein>
    <submittedName>
        <fullName evidence="7">MFS transporter</fullName>
    </submittedName>
</protein>
<feature type="transmembrane region" description="Helical" evidence="5">
    <location>
        <begin position="236"/>
        <end position="257"/>
    </location>
</feature>
<evidence type="ECO:0000256" key="5">
    <source>
        <dbReference type="SAM" id="Phobius"/>
    </source>
</evidence>
<comment type="caution">
    <text evidence="7">The sequence shown here is derived from an EMBL/GenBank/DDBJ whole genome shotgun (WGS) entry which is preliminary data.</text>
</comment>
<evidence type="ECO:0000313" key="7">
    <source>
        <dbReference type="EMBL" id="MFB9465542.1"/>
    </source>
</evidence>
<dbReference type="PANTHER" id="PTHR11360:SF290">
    <property type="entry name" value="MONOCARBOXYLATE MFS PERMEASE"/>
    <property type="match status" value="1"/>
</dbReference>
<feature type="transmembrane region" description="Helical" evidence="5">
    <location>
        <begin position="142"/>
        <end position="166"/>
    </location>
</feature>
<organism evidence="7 8">
    <name type="scientific">Streptomyces cinereospinus</name>
    <dbReference type="NCBI Taxonomy" id="285561"/>
    <lineage>
        <taxon>Bacteria</taxon>
        <taxon>Bacillati</taxon>
        <taxon>Actinomycetota</taxon>
        <taxon>Actinomycetes</taxon>
        <taxon>Kitasatosporales</taxon>
        <taxon>Streptomycetaceae</taxon>
        <taxon>Streptomyces</taxon>
    </lineage>
</organism>
<dbReference type="PANTHER" id="PTHR11360">
    <property type="entry name" value="MONOCARBOXYLATE TRANSPORTER"/>
    <property type="match status" value="1"/>
</dbReference>
<feature type="transmembrane region" description="Helical" evidence="5">
    <location>
        <begin position="269"/>
        <end position="289"/>
    </location>
</feature>
<evidence type="ECO:0000256" key="4">
    <source>
        <dbReference type="ARBA" id="ARBA00023136"/>
    </source>
</evidence>
<feature type="transmembrane region" description="Helical" evidence="5">
    <location>
        <begin position="357"/>
        <end position="376"/>
    </location>
</feature>
<dbReference type="Proteomes" id="UP001589709">
    <property type="component" value="Unassembled WGS sequence"/>
</dbReference>
<reference evidence="7 8" key="1">
    <citation type="submission" date="2024-09" db="EMBL/GenBank/DDBJ databases">
        <authorList>
            <person name="Sun Q."/>
            <person name="Mori K."/>
        </authorList>
    </citation>
    <scope>NUCLEOTIDE SEQUENCE [LARGE SCALE GENOMIC DNA]</scope>
    <source>
        <strain evidence="7 8">JCM 6917</strain>
    </source>
</reference>
<dbReference type="PROSITE" id="PS50850">
    <property type="entry name" value="MFS"/>
    <property type="match status" value="1"/>
</dbReference>
<accession>A0ABV5N5R4</accession>
<proteinExistence type="predicted"/>
<dbReference type="SUPFAM" id="SSF103473">
    <property type="entry name" value="MFS general substrate transporter"/>
    <property type="match status" value="1"/>
</dbReference>
<feature type="domain" description="Major facilitator superfamily (MFS) profile" evidence="6">
    <location>
        <begin position="18"/>
        <end position="412"/>
    </location>
</feature>
<feature type="transmembrane region" description="Helical" evidence="5">
    <location>
        <begin position="388"/>
        <end position="408"/>
    </location>
</feature>
<feature type="transmembrane region" description="Helical" evidence="5">
    <location>
        <begin position="326"/>
        <end position="345"/>
    </location>
</feature>
<feature type="transmembrane region" description="Helical" evidence="5">
    <location>
        <begin position="85"/>
        <end position="104"/>
    </location>
</feature>
<gene>
    <name evidence="7" type="ORF">ACFF45_23245</name>
</gene>
<dbReference type="InterPro" id="IPR050327">
    <property type="entry name" value="Proton-linked_MCT"/>
</dbReference>
<comment type="subcellular location">
    <subcellularLocation>
        <location evidence="1">Cell membrane</location>
        <topology evidence="1">Multi-pass membrane protein</topology>
    </subcellularLocation>
</comment>
<keyword evidence="4 5" id="KW-0472">Membrane</keyword>
<feature type="transmembrane region" description="Helical" evidence="5">
    <location>
        <begin position="55"/>
        <end position="78"/>
    </location>
</feature>
<dbReference type="Gene3D" id="1.20.1250.20">
    <property type="entry name" value="MFS general substrate transporter like domains"/>
    <property type="match status" value="2"/>
</dbReference>
<keyword evidence="3 5" id="KW-1133">Transmembrane helix</keyword>
<feature type="transmembrane region" description="Helical" evidence="5">
    <location>
        <begin position="110"/>
        <end position="130"/>
    </location>
</feature>
<dbReference type="EMBL" id="JBHMCY010000048">
    <property type="protein sequence ID" value="MFB9465542.1"/>
    <property type="molecule type" value="Genomic_DNA"/>
</dbReference>